<dbReference type="PANTHER" id="PTHR43585">
    <property type="entry name" value="FUMIPYRROLE BIOSYNTHESIS PROTEIN C"/>
    <property type="match status" value="1"/>
</dbReference>
<dbReference type="Gene3D" id="3.30.470.20">
    <property type="entry name" value="ATP-grasp fold, B domain"/>
    <property type="match status" value="1"/>
</dbReference>
<dbReference type="InterPro" id="IPR011761">
    <property type="entry name" value="ATP-grasp"/>
</dbReference>
<gene>
    <name evidence="4" type="ORF">AWM79_23855</name>
</gene>
<keyword evidence="1" id="KW-0436">Ligase</keyword>
<reference evidence="4 5" key="1">
    <citation type="submission" date="2016-01" db="EMBL/GenBank/DDBJ databases">
        <authorList>
            <person name="McClelland M."/>
            <person name="Jain A."/>
            <person name="Saraogi P."/>
            <person name="Mendelson R."/>
            <person name="Westerman R."/>
            <person name="SanMiguel P."/>
            <person name="Csonka L."/>
        </authorList>
    </citation>
    <scope>NUCLEOTIDE SEQUENCE [LARGE SCALE GENOMIC DNA]</scope>
    <source>
        <strain evidence="4 5">NCPPB 2472</strain>
    </source>
</reference>
<dbReference type="KEGG" id="pagb:AWM79_23855"/>
<dbReference type="PROSITE" id="PS50975">
    <property type="entry name" value="ATP_GRASP"/>
    <property type="match status" value="1"/>
</dbReference>
<keyword evidence="5" id="KW-1185">Reference proteome</keyword>
<dbReference type="EMBL" id="CP014135">
    <property type="protein sequence ID" value="AMB88144.1"/>
    <property type="molecule type" value="Genomic_DNA"/>
</dbReference>
<dbReference type="STRING" id="46677.AWM79_23855"/>
<dbReference type="GO" id="GO:0046872">
    <property type="term" value="F:metal ion binding"/>
    <property type="evidence" value="ECO:0007669"/>
    <property type="project" value="InterPro"/>
</dbReference>
<dbReference type="Proteomes" id="UP000063229">
    <property type="component" value="Chromosome"/>
</dbReference>
<dbReference type="SUPFAM" id="SSF56059">
    <property type="entry name" value="Glutathione synthetase ATP-binding domain-like"/>
    <property type="match status" value="1"/>
</dbReference>
<accession>A0A0X1T7T3</accession>
<dbReference type="InterPro" id="IPR052032">
    <property type="entry name" value="ATP-dep_AA_Ligase"/>
</dbReference>
<sequence length="405" mass="44010">MKSILLLDVGNPLYREFALASLARQAPVVLVGTSLPEWAKCYVTHWIDIDPEQVDEIAAQVEQRGIDLFMVVTYYEFYVEAVALLSARFGLRGNSLDTARMSRDKRLMRDAFARHDVSSPVSVLAMTDEEIVTAARQIGFPVVIKPRKLAGSIGVVLAQTEQALQAAIKARQASEKQIRTRSAIMHETLVETYVDGPEISVESVVVDGEVNIVAVTQKRLGPPPYFEEIGHLVSFEPGGQELPPAVVVLVIAAHRALSVQWGITHTEIRLGKDGAKVIELATRAGGDQILKLVELASGLDLFKLLVDGFRGVPLDLRSTRHRVAAIDFIYPPRAGVLDKIQAAEILQPAGITSQLVVEAAIGSTLEVPPQAFLDRAAFIITQADTVHACIAASTAHVRGIQVVLK</sequence>
<dbReference type="GO" id="GO:0016874">
    <property type="term" value="F:ligase activity"/>
    <property type="evidence" value="ECO:0007669"/>
    <property type="project" value="UniProtKB-KW"/>
</dbReference>
<organism evidence="4 5">
    <name type="scientific">Pseudomonas agarici</name>
    <dbReference type="NCBI Taxonomy" id="46677"/>
    <lineage>
        <taxon>Bacteria</taxon>
        <taxon>Pseudomonadati</taxon>
        <taxon>Pseudomonadota</taxon>
        <taxon>Gammaproteobacteria</taxon>
        <taxon>Pseudomonadales</taxon>
        <taxon>Pseudomonadaceae</taxon>
        <taxon>Pseudomonas</taxon>
    </lineage>
</organism>
<evidence type="ECO:0000256" key="2">
    <source>
        <dbReference type="ARBA" id="ARBA00022741"/>
    </source>
</evidence>
<evidence type="ECO:0000256" key="1">
    <source>
        <dbReference type="ARBA" id="ARBA00022598"/>
    </source>
</evidence>
<protein>
    <submittedName>
        <fullName evidence="4">Uncharacterized protein</fullName>
    </submittedName>
</protein>
<keyword evidence="3" id="KW-0067">ATP-binding</keyword>
<keyword evidence="2" id="KW-0547">Nucleotide-binding</keyword>
<dbReference type="GO" id="GO:0005524">
    <property type="term" value="F:ATP binding"/>
    <property type="evidence" value="ECO:0007669"/>
    <property type="project" value="UniProtKB-UniRule"/>
</dbReference>
<name>A0A0X1T7T3_PSEAA</name>
<evidence type="ECO:0000313" key="5">
    <source>
        <dbReference type="Proteomes" id="UP000063229"/>
    </source>
</evidence>
<dbReference type="PANTHER" id="PTHR43585:SF2">
    <property type="entry name" value="ATP-GRASP ENZYME FSQD"/>
    <property type="match status" value="1"/>
</dbReference>
<dbReference type="AlphaFoldDB" id="A0A0X1T7T3"/>
<evidence type="ECO:0000313" key="4">
    <source>
        <dbReference type="EMBL" id="AMB88144.1"/>
    </source>
</evidence>
<dbReference type="Pfam" id="PF13535">
    <property type="entry name" value="ATP-grasp_4"/>
    <property type="match status" value="1"/>
</dbReference>
<dbReference type="RefSeq" id="WP_060783895.1">
    <property type="nucleotide sequence ID" value="NZ_CP014135.1"/>
</dbReference>
<evidence type="ECO:0000256" key="3">
    <source>
        <dbReference type="ARBA" id="ARBA00022840"/>
    </source>
</evidence>
<proteinExistence type="predicted"/>